<dbReference type="InterPro" id="IPR000524">
    <property type="entry name" value="Tscrpt_reg_HTH_GntR"/>
</dbReference>
<dbReference type="PROSITE" id="PS50949">
    <property type="entry name" value="HTH_GNTR"/>
    <property type="match status" value="1"/>
</dbReference>
<dbReference type="KEGG" id="spib:G8759_25765"/>
<reference evidence="5 6" key="1">
    <citation type="submission" date="2020-03" db="EMBL/GenBank/DDBJ databases">
        <authorList>
            <person name="Kim M.K."/>
        </authorList>
    </citation>
    <scope>NUCLEOTIDE SEQUENCE [LARGE SCALE GENOMIC DNA]</scope>
    <source>
        <strain evidence="5 6">BT328</strain>
    </source>
</reference>
<dbReference type="SUPFAM" id="SSF46785">
    <property type="entry name" value="Winged helix' DNA-binding domain"/>
    <property type="match status" value="1"/>
</dbReference>
<dbReference type="InterPro" id="IPR036388">
    <property type="entry name" value="WH-like_DNA-bd_sf"/>
</dbReference>
<proteinExistence type="predicted"/>
<dbReference type="EMBL" id="CP050063">
    <property type="protein sequence ID" value="QIP15794.1"/>
    <property type="molecule type" value="Genomic_DNA"/>
</dbReference>
<evidence type="ECO:0000259" key="4">
    <source>
        <dbReference type="PROSITE" id="PS50949"/>
    </source>
</evidence>
<dbReference type="InterPro" id="IPR011711">
    <property type="entry name" value="GntR_C"/>
</dbReference>
<dbReference type="PANTHER" id="PTHR43537">
    <property type="entry name" value="TRANSCRIPTIONAL REGULATOR, GNTR FAMILY"/>
    <property type="match status" value="1"/>
</dbReference>
<keyword evidence="3" id="KW-0804">Transcription</keyword>
<feature type="domain" description="HTH gntR-type" evidence="4">
    <location>
        <begin position="9"/>
        <end position="77"/>
    </location>
</feature>
<dbReference type="InterPro" id="IPR008920">
    <property type="entry name" value="TF_FadR/GntR_C"/>
</dbReference>
<dbReference type="PANTHER" id="PTHR43537:SF47">
    <property type="entry name" value="REGULATORY PROTEIN GNTR HTH"/>
    <property type="match status" value="1"/>
</dbReference>
<keyword evidence="6" id="KW-1185">Reference proteome</keyword>
<evidence type="ECO:0000256" key="3">
    <source>
        <dbReference type="ARBA" id="ARBA00023163"/>
    </source>
</evidence>
<dbReference type="Proteomes" id="UP000501802">
    <property type="component" value="Chromosome"/>
</dbReference>
<evidence type="ECO:0000256" key="2">
    <source>
        <dbReference type="ARBA" id="ARBA00023125"/>
    </source>
</evidence>
<dbReference type="InterPro" id="IPR036390">
    <property type="entry name" value="WH_DNA-bd_sf"/>
</dbReference>
<evidence type="ECO:0000256" key="1">
    <source>
        <dbReference type="ARBA" id="ARBA00023015"/>
    </source>
</evidence>
<dbReference type="Gene3D" id="1.10.10.10">
    <property type="entry name" value="Winged helix-like DNA-binding domain superfamily/Winged helix DNA-binding domain"/>
    <property type="match status" value="1"/>
</dbReference>
<protein>
    <submittedName>
        <fullName evidence="5">FadR family transcriptional regulator</fullName>
    </submittedName>
</protein>
<sequence length="219" mass="24999">MNGDKINRLSLPDEVARKLQEQISLGKWGPGERLPTEPELMSYFGVSRSTIREAVRILSNTGWIRVQQGAGTFVETNKPQQESLSQRLQRVNTQDLEEVRLMLEHKIAGKAALNRSEEDIERMTFFLSERRKYADLNQPKDCIAADIHFHTRIAQASGNSILADLYQAFATQLTSSFLEKFKTTDEFKATQLLHEQLLTSIIEQNAEAAWHFADKIVNH</sequence>
<dbReference type="CDD" id="cd07377">
    <property type="entry name" value="WHTH_GntR"/>
    <property type="match status" value="1"/>
</dbReference>
<accession>A0A6G9ATW8</accession>
<keyword evidence="2" id="KW-0238">DNA-binding</keyword>
<dbReference type="Gene3D" id="1.20.120.530">
    <property type="entry name" value="GntR ligand-binding domain-like"/>
    <property type="match status" value="1"/>
</dbReference>
<dbReference type="Pfam" id="PF00392">
    <property type="entry name" value="GntR"/>
    <property type="match status" value="1"/>
</dbReference>
<organism evidence="5 6">
    <name type="scientific">Spirosoma aureum</name>
    <dbReference type="NCBI Taxonomy" id="2692134"/>
    <lineage>
        <taxon>Bacteria</taxon>
        <taxon>Pseudomonadati</taxon>
        <taxon>Bacteroidota</taxon>
        <taxon>Cytophagia</taxon>
        <taxon>Cytophagales</taxon>
        <taxon>Cytophagaceae</taxon>
        <taxon>Spirosoma</taxon>
    </lineage>
</organism>
<evidence type="ECO:0000313" key="5">
    <source>
        <dbReference type="EMBL" id="QIP15794.1"/>
    </source>
</evidence>
<dbReference type="RefSeq" id="WP_167214749.1">
    <property type="nucleotide sequence ID" value="NZ_CP050063.1"/>
</dbReference>
<dbReference type="GO" id="GO:0003677">
    <property type="term" value="F:DNA binding"/>
    <property type="evidence" value="ECO:0007669"/>
    <property type="project" value="UniProtKB-KW"/>
</dbReference>
<dbReference type="GO" id="GO:0003700">
    <property type="term" value="F:DNA-binding transcription factor activity"/>
    <property type="evidence" value="ECO:0007669"/>
    <property type="project" value="InterPro"/>
</dbReference>
<evidence type="ECO:0000313" key="6">
    <source>
        <dbReference type="Proteomes" id="UP000501802"/>
    </source>
</evidence>
<dbReference type="SMART" id="SM00895">
    <property type="entry name" value="FCD"/>
    <property type="match status" value="1"/>
</dbReference>
<dbReference type="PRINTS" id="PR00035">
    <property type="entry name" value="HTHGNTR"/>
</dbReference>
<gene>
    <name evidence="5" type="ORF">G8759_25765</name>
</gene>
<name>A0A6G9ATW8_9BACT</name>
<keyword evidence="1" id="KW-0805">Transcription regulation</keyword>
<dbReference type="SUPFAM" id="SSF48008">
    <property type="entry name" value="GntR ligand-binding domain-like"/>
    <property type="match status" value="1"/>
</dbReference>
<dbReference type="AlphaFoldDB" id="A0A6G9ATW8"/>
<dbReference type="Pfam" id="PF07729">
    <property type="entry name" value="FCD"/>
    <property type="match status" value="1"/>
</dbReference>
<dbReference type="SMART" id="SM00345">
    <property type="entry name" value="HTH_GNTR"/>
    <property type="match status" value="1"/>
</dbReference>